<evidence type="ECO:0000256" key="1">
    <source>
        <dbReference type="ARBA" id="ARBA00022723"/>
    </source>
</evidence>
<sequence>MWQEMAKFGKKLVDHGLVESNFGNISVRIADRMIITKSGVALDEITEDGVVEVPIEGTSELDRIASTETVVHRAIYRNTPALAIMHAHCPYSVVQTLIGDPESIIPLDSEGIHFLHEIPVFRGMMGTAGLAEGAANSLSDHKGAIAYSHGTFAIGKTLAEAYIITTQIEHSCRIKYLVDLAKKGIPGTP</sequence>
<dbReference type="GO" id="GO:0016832">
    <property type="term" value="F:aldehyde-lyase activity"/>
    <property type="evidence" value="ECO:0007669"/>
    <property type="project" value="TreeGrafter"/>
</dbReference>
<organism evidence="4 5">
    <name type="scientific">Methanococcoides methylutens MM1</name>
    <dbReference type="NCBI Taxonomy" id="1434104"/>
    <lineage>
        <taxon>Archaea</taxon>
        <taxon>Methanobacteriati</taxon>
        <taxon>Methanobacteriota</taxon>
        <taxon>Stenosarchaea group</taxon>
        <taxon>Methanomicrobia</taxon>
        <taxon>Methanosarcinales</taxon>
        <taxon>Methanosarcinaceae</taxon>
        <taxon>Methanococcoides</taxon>
    </lineage>
</organism>
<evidence type="ECO:0000256" key="2">
    <source>
        <dbReference type="ARBA" id="ARBA00023239"/>
    </source>
</evidence>
<protein>
    <submittedName>
        <fullName evidence="4">Ribulose-5-phosphate 4-epimerase and related epimerase and aldolase</fullName>
    </submittedName>
</protein>
<dbReference type="Gene3D" id="3.40.225.10">
    <property type="entry name" value="Class II aldolase/adducin N-terminal domain"/>
    <property type="match status" value="1"/>
</dbReference>
<evidence type="ECO:0000313" key="5">
    <source>
        <dbReference type="Proteomes" id="UP000033048"/>
    </source>
</evidence>
<reference evidence="4 5" key="1">
    <citation type="submission" date="2014-07" db="EMBL/GenBank/DDBJ databases">
        <title>Methanogenic archaea and the global carbon cycle.</title>
        <authorList>
            <person name="Henriksen J.R."/>
            <person name="Luke J."/>
            <person name="Reinhart S."/>
            <person name="Benedict M.N."/>
            <person name="Youngblut N.D."/>
            <person name="Metcalf M.E."/>
            <person name="Whitaker R.J."/>
            <person name="Metcalf W.W."/>
        </authorList>
    </citation>
    <scope>NUCLEOTIDE SEQUENCE [LARGE SCALE GENOMIC DNA]</scope>
    <source>
        <strain evidence="4 5">MM1</strain>
    </source>
</reference>
<dbReference type="NCBIfam" id="NF006413">
    <property type="entry name" value="PRK08660.1"/>
    <property type="match status" value="1"/>
</dbReference>
<keyword evidence="1" id="KW-0479">Metal-binding</keyword>
<proteinExistence type="predicted"/>
<dbReference type="GO" id="GO:0005829">
    <property type="term" value="C:cytosol"/>
    <property type="evidence" value="ECO:0007669"/>
    <property type="project" value="TreeGrafter"/>
</dbReference>
<gene>
    <name evidence="4" type="ORF">MCMEM_0386</name>
</gene>
<dbReference type="SUPFAM" id="SSF53639">
    <property type="entry name" value="AraD/HMP-PK domain-like"/>
    <property type="match status" value="1"/>
</dbReference>
<dbReference type="Pfam" id="PF00596">
    <property type="entry name" value="Aldolase_II"/>
    <property type="match status" value="1"/>
</dbReference>
<dbReference type="GeneID" id="24892866"/>
<accession>A0A0E3WYT4</accession>
<dbReference type="InterPro" id="IPR001303">
    <property type="entry name" value="Aldolase_II/adducin_N"/>
</dbReference>
<dbReference type="PANTHER" id="PTHR22789">
    <property type="entry name" value="FUCULOSE PHOSPHATE ALDOLASE"/>
    <property type="match status" value="1"/>
</dbReference>
<dbReference type="KEGG" id="mmet:MCMEM_0386"/>
<dbReference type="HOGENOM" id="CLU_006033_3_4_2"/>
<dbReference type="GO" id="GO:0046872">
    <property type="term" value="F:metal ion binding"/>
    <property type="evidence" value="ECO:0007669"/>
    <property type="project" value="UniProtKB-KW"/>
</dbReference>
<dbReference type="GO" id="GO:0019323">
    <property type="term" value="P:pentose catabolic process"/>
    <property type="evidence" value="ECO:0007669"/>
    <property type="project" value="TreeGrafter"/>
</dbReference>
<keyword evidence="2" id="KW-0456">Lyase</keyword>
<dbReference type="AlphaFoldDB" id="A0A0E3WYT4"/>
<name>A0A0E3WYT4_METMT</name>
<dbReference type="InterPro" id="IPR050197">
    <property type="entry name" value="Aldolase_class_II_sugar_metab"/>
</dbReference>
<feature type="domain" description="Class II aldolase/adducin N-terminal" evidence="3">
    <location>
        <begin position="3"/>
        <end position="176"/>
    </location>
</feature>
<dbReference type="SMART" id="SM01007">
    <property type="entry name" value="Aldolase_II"/>
    <property type="match status" value="1"/>
</dbReference>
<dbReference type="InterPro" id="IPR036409">
    <property type="entry name" value="Aldolase_II/adducin_N_sf"/>
</dbReference>
<dbReference type="UniPathway" id="UPA00071"/>
<dbReference type="OrthoDB" id="18709at2157"/>
<dbReference type="EMBL" id="CP009518">
    <property type="protein sequence ID" value="AKB84439.1"/>
    <property type="molecule type" value="Genomic_DNA"/>
</dbReference>
<evidence type="ECO:0000259" key="3">
    <source>
        <dbReference type="SMART" id="SM01007"/>
    </source>
</evidence>
<evidence type="ECO:0000313" key="4">
    <source>
        <dbReference type="EMBL" id="AKB84439.1"/>
    </source>
</evidence>
<dbReference type="PANTHER" id="PTHR22789:SF0">
    <property type="entry name" value="3-OXO-TETRONATE 4-PHOSPHATE DECARBOXYLASE-RELATED"/>
    <property type="match status" value="1"/>
</dbReference>
<dbReference type="PATRIC" id="fig|1434104.5.peg.409"/>
<keyword evidence="5" id="KW-1185">Reference proteome</keyword>
<dbReference type="STRING" id="1434104.MCMEM_0386"/>
<dbReference type="RefSeq" id="WP_048204642.1">
    <property type="nucleotide sequence ID" value="NZ_CP009518.1"/>
</dbReference>
<dbReference type="Proteomes" id="UP000033048">
    <property type="component" value="Chromosome"/>
</dbReference>